<evidence type="ECO:0000256" key="1">
    <source>
        <dbReference type="SAM" id="MobiDB-lite"/>
    </source>
</evidence>
<dbReference type="Pfam" id="PF00603">
    <property type="entry name" value="Flu_PA"/>
    <property type="match status" value="1"/>
</dbReference>
<protein>
    <submittedName>
        <fullName evidence="2">PA polymerase</fullName>
    </submittedName>
</protein>
<evidence type="ECO:0000313" key="2">
    <source>
        <dbReference type="EMBL" id="QRD99920.1"/>
    </source>
</evidence>
<reference evidence="2" key="1">
    <citation type="submission" date="2021-01" db="EMBL/GenBank/DDBJ databases">
        <authorList>
            <person name="Konstantinidis K."/>
            <person name="Dovrolis N."/>
            <person name="Kouvela A."/>
            <person name="Kassela K."/>
            <person name="Rosa Freitas M.G."/>
            <person name="Nearchou A."/>
            <person name="de Courcy Williams M."/>
            <person name="Veletza S."/>
            <person name="Mavromara P."/>
            <person name="Karakasiliotis I."/>
        </authorList>
    </citation>
    <scope>NUCLEOTIDE SEQUENCE</scope>
    <source>
        <strain evidence="2">OC3</strain>
    </source>
</reference>
<dbReference type="EMBL" id="MW520425">
    <property type="protein sequence ID" value="QRD99920.1"/>
    <property type="molecule type" value="Viral_cRNA"/>
</dbReference>
<dbReference type="GO" id="GO:0039694">
    <property type="term" value="P:viral RNA genome replication"/>
    <property type="evidence" value="ECO:0007669"/>
    <property type="project" value="InterPro"/>
</dbReference>
<name>A0A889INV8_9ORTO</name>
<sequence>MEEDLVTNIYFDLLEYSGLYAKNVVQLWGENDPHWFKAKWSERELSLRHDMVCILLCNLETLTPLDMIKEYLEGPPPKKRRTGEEEEAAYESKTSSGGTIPLTNEEAEEERAEETQTSEDMRRYLLIEGMPSESEMISRICEKEGVPHPQQAFDIFDKKEKKWIEVKVTQSFLTARSRYRATIRPGVNTGFIHIHPLTSKVTRENLATMPGEGKACKFLMERAAYIESRTRMPESSLFEEESIEDAIFCCDRFNKASEEWVSSWWDCRKQAEVTVRQDILKSMPNKLFRLSELAASIENTSIREAPYMKLKAKLLPPAILTPMTTELEEDEQLVNLFLEELEPIVENEWGTLLKTIKEVWFAKQERSTFRFMERGECEHNFPQLAHLLGVGAKGTVKNDACGQIKQPEFEGYPDARYHPWLAELLKELALPHHLDTSFARHLHDVFHLPQHPVAQEMQEIRRKFFRCLGESRIGEYCSVIKNFYSRMGGAYCERTQKGAHNRIAIFPLYSVGSDDEGKKLRRMTGICIRGPFHAKQATDRIPFITIERSKVASYGGKFLGLIHKANLVDCTNGTTLVVRQNAILKQDPSYLAFSYNAAYLSANFMGEVFLQSETALSERSCMHAASSFLENCGPWLMERVSESVYMAITGGSQEEGAFAIVRKIYMAVLGHTRGLQPHSRDWKGLAEALNECLRDSAFALYWGEQTRRLLQKLSDSS</sequence>
<dbReference type="GO" id="GO:0003723">
    <property type="term" value="F:RNA binding"/>
    <property type="evidence" value="ECO:0007669"/>
    <property type="project" value="InterPro"/>
</dbReference>
<accession>A0A889INV8</accession>
<dbReference type="InterPro" id="IPR001009">
    <property type="entry name" value="PA/PA-X"/>
</dbReference>
<dbReference type="Gene3D" id="3.40.91.90">
    <property type="entry name" value="Influenza RNA-dependent RNA polymerase subunit PA, endonuclease domain"/>
    <property type="match status" value="1"/>
</dbReference>
<organism evidence="2">
    <name type="scientific">Culex pipiens orthomyxo-like virus</name>
    <dbReference type="NCBI Taxonomy" id="2805755"/>
    <lineage>
        <taxon>Viruses</taxon>
        <taxon>Riboviria</taxon>
        <taxon>Orthornavirae</taxon>
        <taxon>Negarnaviricota</taxon>
        <taxon>Polyploviricotina</taxon>
        <taxon>Insthoviricetes</taxon>
        <taxon>Articulavirales</taxon>
        <taxon>Orthomyxoviridae</taxon>
    </lineage>
</organism>
<feature type="compositionally biased region" description="Polar residues" evidence="1">
    <location>
        <begin position="92"/>
        <end position="102"/>
    </location>
</feature>
<feature type="region of interest" description="Disordered" evidence="1">
    <location>
        <begin position="72"/>
        <end position="118"/>
    </location>
</feature>
<dbReference type="InterPro" id="IPR038372">
    <property type="entry name" value="PA/PA-X_sf"/>
</dbReference>
<proteinExistence type="predicted"/>